<dbReference type="InterPro" id="IPR021109">
    <property type="entry name" value="Peptidase_aspartic_dom_sf"/>
</dbReference>
<evidence type="ECO:0000256" key="7">
    <source>
        <dbReference type="ARBA" id="ARBA00022918"/>
    </source>
</evidence>
<evidence type="ECO:0000256" key="2">
    <source>
        <dbReference type="ARBA" id="ARBA00022723"/>
    </source>
</evidence>
<keyword evidence="16" id="KW-1185">Reference proteome</keyword>
<keyword evidence="3" id="KW-0064">Aspartyl protease</keyword>
<dbReference type="Pfam" id="PF03732">
    <property type="entry name" value="Retrotrans_gag"/>
    <property type="match status" value="1"/>
</dbReference>
<dbReference type="GO" id="GO:0003887">
    <property type="term" value="F:DNA-directed DNA polymerase activity"/>
    <property type="evidence" value="ECO:0007669"/>
    <property type="project" value="UniProtKB-KW"/>
</dbReference>
<keyword evidence="10" id="KW-0233">DNA recombination</keyword>
<keyword evidence="1" id="KW-0645">Protease</keyword>
<reference evidence="15 16" key="1">
    <citation type="submission" date="2018-04" db="EMBL/GenBank/DDBJ databases">
        <authorList>
            <person name="Vogel A."/>
        </authorList>
    </citation>
    <scope>NUCLEOTIDE SEQUENCE [LARGE SCALE GENOMIC DNA]</scope>
</reference>
<evidence type="ECO:0000259" key="13">
    <source>
        <dbReference type="Pfam" id="PF17921"/>
    </source>
</evidence>
<dbReference type="CDD" id="cd00024">
    <property type="entry name" value="CD_CSD"/>
    <property type="match status" value="1"/>
</dbReference>
<dbReference type="SUPFAM" id="SSF50630">
    <property type="entry name" value="Acid proteases"/>
    <property type="match status" value="1"/>
</dbReference>
<feature type="compositionally biased region" description="Pro residues" evidence="11">
    <location>
        <begin position="129"/>
        <end position="139"/>
    </location>
</feature>
<dbReference type="CDD" id="cd00303">
    <property type="entry name" value="retropepsin_like"/>
    <property type="match status" value="1"/>
</dbReference>
<dbReference type="FunFam" id="1.10.340.70:FF:000001">
    <property type="entry name" value="Retrovirus-related Pol polyprotein from transposon gypsy-like Protein"/>
    <property type="match status" value="1"/>
</dbReference>
<evidence type="ECO:0000256" key="3">
    <source>
        <dbReference type="ARBA" id="ARBA00022750"/>
    </source>
</evidence>
<feature type="region of interest" description="Disordered" evidence="11">
    <location>
        <begin position="122"/>
        <end position="171"/>
    </location>
</feature>
<dbReference type="GO" id="GO:0004190">
    <property type="term" value="F:aspartic-type endopeptidase activity"/>
    <property type="evidence" value="ECO:0007669"/>
    <property type="project" value="UniProtKB-KW"/>
</dbReference>
<keyword evidence="4" id="KW-0378">Hydrolase</keyword>
<dbReference type="SUPFAM" id="SSF54160">
    <property type="entry name" value="Chromo domain-like"/>
    <property type="match status" value="1"/>
</dbReference>
<evidence type="ECO:0000256" key="9">
    <source>
        <dbReference type="ARBA" id="ARBA00023125"/>
    </source>
</evidence>
<evidence type="ECO:0000313" key="15">
    <source>
        <dbReference type="EMBL" id="VFQ72100.1"/>
    </source>
</evidence>
<evidence type="ECO:0000259" key="14">
    <source>
        <dbReference type="Pfam" id="PF24626"/>
    </source>
</evidence>
<dbReference type="SUPFAM" id="SSF53098">
    <property type="entry name" value="Ribonuclease H-like"/>
    <property type="match status" value="1"/>
</dbReference>
<gene>
    <name evidence="15" type="ORF">CCAM_LOCUS13876</name>
</gene>
<dbReference type="AlphaFoldDB" id="A0A484L738"/>
<dbReference type="InterPro" id="IPR012337">
    <property type="entry name" value="RNaseH-like_sf"/>
</dbReference>
<dbReference type="Pfam" id="PF08284">
    <property type="entry name" value="RVP_2"/>
    <property type="match status" value="1"/>
</dbReference>
<dbReference type="InterPro" id="IPR041588">
    <property type="entry name" value="Integrase_H2C2"/>
</dbReference>
<sequence length="725" mass="80837">MLIDHPASEWFHYYMANNFGVSWDAFLLAVQQWFDPHYYENYIGLLSKLTQTTSVLEYQTAFESLLNKVSGVPEPTLVSMFVAGLRQPIQREVNLRNPTSLPAAFALARELSACHAEAAATYTQAPHRQWPPRPPPPSPTSAGLLPTPGSGSASTAPPPRPPDKSPLSRLPVVRVTNAEKIERSKKGLCWYCDEKWDASHNCRRRFLVLMGPEDDDDASAITSPPPDEDDTPLLSGDISSILSLAGSPSPRSIKVAGSVHNNVVQVLLDSGSTHNFIHPSVAERLALVLHPVTPFRVYVGNGDSLRCSYSCPQTPLLLQGNLFRIDLYLLEIHGSDIVFGVQWLQMLGKDIQHENTTTNDLLELHAAITVGTGPPHFSVHHGLLYFKRRLVLSAASPIRQQLLHEYHATPLAGHQGVERTFRRLADGFYWPNMRGDVCRFVASCEVCQTTKYSTRKPAGLLQPLPILDQVWESASMDFITGLLLSRGFLVIMVVVDRLTKYAHFGTLATGFDAPKVAQLFLDVVANRHRRDLSFNVGDMVLLRLHPYRQHSLARPVSVKLARRYYGPFEILERIGEVAYRLRLPEGCHIHDVFHVSLLKLFVPRDSLPPPTPIPAAFYKGRPLSVPVAAVDSRTVLVDGLAQEQWLVRWSDGSDADATWEPLEDLLRHFPDLRLEDKAIPNPGGVDTVLNPVVSPEDEDHNPFVSAAPGRPKRVVRPPRKYQDYV</sequence>
<feature type="domain" description="Retrotransposon gag" evidence="12">
    <location>
        <begin position="5"/>
        <end position="87"/>
    </location>
</feature>
<dbReference type="Pfam" id="PF17921">
    <property type="entry name" value="Integrase_H2C2"/>
    <property type="match status" value="1"/>
</dbReference>
<keyword evidence="9" id="KW-0238">DNA-binding</keyword>
<dbReference type="InterPro" id="IPR050951">
    <property type="entry name" value="Retrovirus_Pol_polyprotein"/>
</dbReference>
<dbReference type="GO" id="GO:0015074">
    <property type="term" value="P:DNA integration"/>
    <property type="evidence" value="ECO:0007669"/>
    <property type="project" value="UniProtKB-KW"/>
</dbReference>
<keyword evidence="6" id="KW-0229">DNA integration</keyword>
<dbReference type="EMBL" id="OOIL02001115">
    <property type="protein sequence ID" value="VFQ72100.1"/>
    <property type="molecule type" value="Genomic_DNA"/>
</dbReference>
<proteinExistence type="predicted"/>
<dbReference type="Proteomes" id="UP000595140">
    <property type="component" value="Unassembled WGS sequence"/>
</dbReference>
<evidence type="ECO:0008006" key="17">
    <source>
        <dbReference type="Google" id="ProtNLM"/>
    </source>
</evidence>
<organism evidence="15 16">
    <name type="scientific">Cuscuta campestris</name>
    <dbReference type="NCBI Taxonomy" id="132261"/>
    <lineage>
        <taxon>Eukaryota</taxon>
        <taxon>Viridiplantae</taxon>
        <taxon>Streptophyta</taxon>
        <taxon>Embryophyta</taxon>
        <taxon>Tracheophyta</taxon>
        <taxon>Spermatophyta</taxon>
        <taxon>Magnoliopsida</taxon>
        <taxon>eudicotyledons</taxon>
        <taxon>Gunneridae</taxon>
        <taxon>Pentapetalae</taxon>
        <taxon>asterids</taxon>
        <taxon>lamiids</taxon>
        <taxon>Solanales</taxon>
        <taxon>Convolvulaceae</taxon>
        <taxon>Cuscuteae</taxon>
        <taxon>Cuscuta</taxon>
        <taxon>Cuscuta subgen. Grammica</taxon>
        <taxon>Cuscuta sect. Cleistogrammica</taxon>
    </lineage>
</organism>
<dbReference type="GO" id="GO:0006508">
    <property type="term" value="P:proteolysis"/>
    <property type="evidence" value="ECO:0007669"/>
    <property type="project" value="UniProtKB-KW"/>
</dbReference>
<dbReference type="InterPro" id="IPR005162">
    <property type="entry name" value="Retrotrans_gag_dom"/>
</dbReference>
<accession>A0A484L738</accession>
<keyword evidence="8" id="KW-0239">DNA-directed DNA polymerase</keyword>
<dbReference type="GO" id="GO:0003964">
    <property type="term" value="F:RNA-directed DNA polymerase activity"/>
    <property type="evidence" value="ECO:0007669"/>
    <property type="project" value="UniProtKB-KW"/>
</dbReference>
<keyword evidence="8" id="KW-0808">Transferase</keyword>
<feature type="compositionally biased region" description="Basic residues" evidence="11">
    <location>
        <begin position="710"/>
        <end position="719"/>
    </location>
</feature>
<feature type="domain" description="Integrase zinc-binding" evidence="13">
    <location>
        <begin position="398"/>
        <end position="452"/>
    </location>
</feature>
<evidence type="ECO:0000256" key="6">
    <source>
        <dbReference type="ARBA" id="ARBA00022908"/>
    </source>
</evidence>
<dbReference type="Pfam" id="PF24626">
    <property type="entry name" value="SH3_Tf2-1"/>
    <property type="match status" value="1"/>
</dbReference>
<dbReference type="InterPro" id="IPR056924">
    <property type="entry name" value="SH3_Tf2-1"/>
</dbReference>
<evidence type="ECO:0000259" key="12">
    <source>
        <dbReference type="Pfam" id="PF03732"/>
    </source>
</evidence>
<dbReference type="OrthoDB" id="5554229at2759"/>
<feature type="compositionally biased region" description="Low complexity" evidence="11">
    <location>
        <begin position="140"/>
        <end position="155"/>
    </location>
</feature>
<evidence type="ECO:0000256" key="10">
    <source>
        <dbReference type="ARBA" id="ARBA00023172"/>
    </source>
</evidence>
<feature type="domain" description="Tf2-1-like SH3-like" evidence="14">
    <location>
        <begin position="537"/>
        <end position="601"/>
    </location>
</feature>
<protein>
    <recommendedName>
        <fullName evidence="17">Chromo domain-containing protein</fullName>
    </recommendedName>
</protein>
<keyword evidence="2" id="KW-0479">Metal-binding</keyword>
<dbReference type="GO" id="GO:0003677">
    <property type="term" value="F:DNA binding"/>
    <property type="evidence" value="ECO:0007669"/>
    <property type="project" value="UniProtKB-KW"/>
</dbReference>
<keyword evidence="5" id="KW-0460">Magnesium</keyword>
<evidence type="ECO:0000256" key="1">
    <source>
        <dbReference type="ARBA" id="ARBA00022670"/>
    </source>
</evidence>
<keyword evidence="7" id="KW-0695">RNA-directed DNA polymerase</keyword>
<dbReference type="Gene3D" id="2.40.70.10">
    <property type="entry name" value="Acid Proteases"/>
    <property type="match status" value="1"/>
</dbReference>
<name>A0A484L738_9ASTE</name>
<evidence type="ECO:0000256" key="11">
    <source>
        <dbReference type="SAM" id="MobiDB-lite"/>
    </source>
</evidence>
<feature type="region of interest" description="Disordered" evidence="11">
    <location>
        <begin position="696"/>
        <end position="725"/>
    </location>
</feature>
<dbReference type="PANTHER" id="PTHR37984">
    <property type="entry name" value="PROTEIN CBG26694"/>
    <property type="match status" value="1"/>
</dbReference>
<evidence type="ECO:0000256" key="4">
    <source>
        <dbReference type="ARBA" id="ARBA00022801"/>
    </source>
</evidence>
<dbReference type="GO" id="GO:0046872">
    <property type="term" value="F:metal ion binding"/>
    <property type="evidence" value="ECO:0007669"/>
    <property type="project" value="UniProtKB-KW"/>
</dbReference>
<dbReference type="Gene3D" id="1.10.340.70">
    <property type="match status" value="1"/>
</dbReference>
<keyword evidence="8" id="KW-0548">Nucleotidyltransferase</keyword>
<evidence type="ECO:0000256" key="5">
    <source>
        <dbReference type="ARBA" id="ARBA00022842"/>
    </source>
</evidence>
<evidence type="ECO:0000313" key="16">
    <source>
        <dbReference type="Proteomes" id="UP000595140"/>
    </source>
</evidence>
<feature type="region of interest" description="Disordered" evidence="11">
    <location>
        <begin position="215"/>
        <end position="234"/>
    </location>
</feature>
<dbReference type="GO" id="GO:0006310">
    <property type="term" value="P:DNA recombination"/>
    <property type="evidence" value="ECO:0007669"/>
    <property type="project" value="UniProtKB-KW"/>
</dbReference>
<dbReference type="InterPro" id="IPR016197">
    <property type="entry name" value="Chromo-like_dom_sf"/>
</dbReference>
<evidence type="ECO:0000256" key="8">
    <source>
        <dbReference type="ARBA" id="ARBA00022932"/>
    </source>
</evidence>
<dbReference type="PANTHER" id="PTHR37984:SF15">
    <property type="entry name" value="INTEGRASE CATALYTIC DOMAIN-CONTAINING PROTEIN"/>
    <property type="match status" value="1"/>
</dbReference>